<reference evidence="6" key="1">
    <citation type="journal article" date="2014" name="Science">
        <title>The coffee genome provides insight into the convergent evolution of caffeine biosynthesis.</title>
        <authorList>
            <person name="Denoeud F."/>
            <person name="Carretero-Paulet L."/>
            <person name="Dereeper A."/>
            <person name="Droc G."/>
            <person name="Guyot R."/>
            <person name="Pietrella M."/>
            <person name="Zheng C."/>
            <person name="Alberti A."/>
            <person name="Anthony F."/>
            <person name="Aprea G."/>
            <person name="Aury J.M."/>
            <person name="Bento P."/>
            <person name="Bernard M."/>
            <person name="Bocs S."/>
            <person name="Campa C."/>
            <person name="Cenci A."/>
            <person name="Combes M.C."/>
            <person name="Crouzillat D."/>
            <person name="Da Silva C."/>
            <person name="Daddiego L."/>
            <person name="De Bellis F."/>
            <person name="Dussert S."/>
            <person name="Garsmeur O."/>
            <person name="Gayraud T."/>
            <person name="Guignon V."/>
            <person name="Jahn K."/>
            <person name="Jamilloux V."/>
            <person name="Joet T."/>
            <person name="Labadie K."/>
            <person name="Lan T."/>
            <person name="Leclercq J."/>
            <person name="Lepelley M."/>
            <person name="Leroy T."/>
            <person name="Li L.T."/>
            <person name="Librado P."/>
            <person name="Lopez L."/>
            <person name="Munoz A."/>
            <person name="Noel B."/>
            <person name="Pallavicini A."/>
            <person name="Perrotta G."/>
            <person name="Poncet V."/>
            <person name="Pot D."/>
            <person name="Priyono X."/>
            <person name="Rigoreau M."/>
            <person name="Rouard M."/>
            <person name="Rozas J."/>
            <person name="Tranchant-Dubreuil C."/>
            <person name="VanBuren R."/>
            <person name="Zhang Q."/>
            <person name="Andrade A.C."/>
            <person name="Argout X."/>
            <person name="Bertrand B."/>
            <person name="de Kochko A."/>
            <person name="Graziosi G."/>
            <person name="Henry R.J."/>
            <person name="Jayarama X."/>
            <person name="Ming R."/>
            <person name="Nagai C."/>
            <person name="Rounsley S."/>
            <person name="Sankoff D."/>
            <person name="Giuliano G."/>
            <person name="Albert V.A."/>
            <person name="Wincker P."/>
            <person name="Lashermes P."/>
        </authorList>
    </citation>
    <scope>NUCLEOTIDE SEQUENCE [LARGE SCALE GENOMIC DNA]</scope>
    <source>
        <strain evidence="6">cv. DH200-94</strain>
    </source>
</reference>
<evidence type="ECO:0000256" key="3">
    <source>
        <dbReference type="SAM" id="MobiDB-lite"/>
    </source>
</evidence>
<comment type="function">
    <text evidence="2">Repressor of jasmonate responses.</text>
</comment>
<proteinExistence type="inferred from homology"/>
<dbReference type="GO" id="GO:2000022">
    <property type="term" value="P:regulation of jasmonic acid mediated signaling pathway"/>
    <property type="evidence" value="ECO:0007669"/>
    <property type="project" value="UniProtKB-UniRule"/>
</dbReference>
<dbReference type="GO" id="GO:0005634">
    <property type="term" value="C:nucleus"/>
    <property type="evidence" value="ECO:0007669"/>
    <property type="project" value="UniProtKB-SubCell"/>
</dbReference>
<organism evidence="5 6">
    <name type="scientific">Coffea canephora</name>
    <name type="common">Robusta coffee</name>
    <dbReference type="NCBI Taxonomy" id="49390"/>
    <lineage>
        <taxon>Eukaryota</taxon>
        <taxon>Viridiplantae</taxon>
        <taxon>Streptophyta</taxon>
        <taxon>Embryophyta</taxon>
        <taxon>Tracheophyta</taxon>
        <taxon>Spermatophyta</taxon>
        <taxon>Magnoliopsida</taxon>
        <taxon>eudicotyledons</taxon>
        <taxon>Gunneridae</taxon>
        <taxon>Pentapetalae</taxon>
        <taxon>asterids</taxon>
        <taxon>lamiids</taxon>
        <taxon>Gentianales</taxon>
        <taxon>Rubiaceae</taxon>
        <taxon>Ixoroideae</taxon>
        <taxon>Gardenieae complex</taxon>
        <taxon>Bertiereae - Coffeeae clade</taxon>
        <taxon>Coffeeae</taxon>
        <taxon>Coffea</taxon>
    </lineage>
</organism>
<dbReference type="InParanoid" id="A0A068U539"/>
<dbReference type="InterPro" id="IPR040390">
    <property type="entry name" value="TIFY/JAZ"/>
</dbReference>
<dbReference type="GO" id="GO:0009611">
    <property type="term" value="P:response to wounding"/>
    <property type="evidence" value="ECO:0007669"/>
    <property type="project" value="UniProtKB-UniRule"/>
</dbReference>
<feature type="compositionally biased region" description="Low complexity" evidence="3">
    <location>
        <begin position="87"/>
        <end position="104"/>
    </location>
</feature>
<dbReference type="EMBL" id="HG739095">
    <property type="protein sequence ID" value="CDP03670.1"/>
    <property type="molecule type" value="Genomic_DNA"/>
</dbReference>
<evidence type="ECO:0000313" key="5">
    <source>
        <dbReference type="EMBL" id="CDP03670.1"/>
    </source>
</evidence>
<dbReference type="PhylomeDB" id="A0A068U539"/>
<keyword evidence="2" id="KW-1184">Jasmonic acid signaling pathway</keyword>
<dbReference type="Pfam" id="PF09425">
    <property type="entry name" value="Jas_motif"/>
    <property type="match status" value="1"/>
</dbReference>
<feature type="compositionally biased region" description="Basic and acidic residues" evidence="3">
    <location>
        <begin position="127"/>
        <end position="136"/>
    </location>
</feature>
<comment type="domain">
    <text evidence="2">The jas domain is required for interaction with COI1.</text>
</comment>
<keyword evidence="6" id="KW-1185">Reference proteome</keyword>
<dbReference type="PROSITE" id="PS51320">
    <property type="entry name" value="TIFY"/>
    <property type="match status" value="1"/>
</dbReference>
<dbReference type="GO" id="GO:0031347">
    <property type="term" value="P:regulation of defense response"/>
    <property type="evidence" value="ECO:0007669"/>
    <property type="project" value="UniProtKB-UniRule"/>
</dbReference>
<dbReference type="InterPro" id="IPR018467">
    <property type="entry name" value="CCT_CS"/>
</dbReference>
<gene>
    <name evidence="5" type="ORF">GSCOC_T00016107001</name>
</gene>
<evidence type="ECO:0000256" key="1">
    <source>
        <dbReference type="ARBA" id="ARBA00008614"/>
    </source>
</evidence>
<dbReference type="OrthoDB" id="1934352at2759"/>
<protein>
    <recommendedName>
        <fullName evidence="2">Protein TIFY</fullName>
    </recommendedName>
    <alternativeName>
        <fullName evidence="2">Jasmonate ZIM domain-containing protein</fullName>
    </alternativeName>
</protein>
<dbReference type="STRING" id="49390.A0A068U539"/>
<sequence length="353" mass="38946">MPPEEPLSKSPLDKPLQQLTEDDISQLTREDCRRYLKEKGMRRPSWNKSQAIQQVISLKTLLEPPTSDSDSAAGTCKKRYIPRPRFDNLNNNNNNKNDNPSLNSATRGTSADAEVSESAEEAVPYEGGKDVEKPDVSGRLLVGDSDSTPPRNTDSSNTPVGQMTIFYCGRVNVYDDVPADKAQALLHLAASPLHLPQEPLIDSSLALLSTRHLQATSVKASPDSAVILLPNTQTVKMNESTRLHGEEYKFPEDNPDVPASRKASVQRYLEKRKDRFKSKRKVGTMPTTSLDVYLNHQMGHQFPNEHPSRTDPCSPPQIRPSNAPIRCSSMENNLTGNANFSAGIKDKGNAVSC</sequence>
<feature type="compositionally biased region" description="Polar residues" evidence="3">
    <location>
        <begin position="145"/>
        <end position="159"/>
    </location>
</feature>
<dbReference type="PANTHER" id="PTHR33077:SF60">
    <property type="entry name" value="TIFY DOMAIN-CONTAINING PROTEIN"/>
    <property type="match status" value="1"/>
</dbReference>
<keyword evidence="2" id="KW-0539">Nucleus</keyword>
<dbReference type="FunCoup" id="A0A068U539">
    <property type="interactions" value="1383"/>
</dbReference>
<evidence type="ECO:0000256" key="2">
    <source>
        <dbReference type="RuleBase" id="RU369065"/>
    </source>
</evidence>
<feature type="region of interest" description="Disordered" evidence="3">
    <location>
        <begin position="1"/>
        <end position="26"/>
    </location>
</feature>
<dbReference type="PANTHER" id="PTHR33077">
    <property type="entry name" value="PROTEIN TIFY 4A-RELATED-RELATED"/>
    <property type="match status" value="1"/>
</dbReference>
<dbReference type="Gramene" id="CDP03670">
    <property type="protein sequence ID" value="CDP03670"/>
    <property type="gene ID" value="GSCOC_T00016107001"/>
</dbReference>
<dbReference type="Proteomes" id="UP000295252">
    <property type="component" value="Chromosome I"/>
</dbReference>
<accession>A0A068U539</accession>
<comment type="subcellular location">
    <subcellularLocation>
        <location evidence="2">Nucleus</location>
    </subcellularLocation>
</comment>
<dbReference type="SMART" id="SM00979">
    <property type="entry name" value="TIFY"/>
    <property type="match status" value="1"/>
</dbReference>
<dbReference type="AlphaFoldDB" id="A0A068U539"/>
<name>A0A068U539_COFCA</name>
<evidence type="ECO:0000313" key="6">
    <source>
        <dbReference type="Proteomes" id="UP000295252"/>
    </source>
</evidence>
<feature type="region of interest" description="Disordered" evidence="3">
    <location>
        <begin position="299"/>
        <end position="330"/>
    </location>
</feature>
<feature type="domain" description="Tify" evidence="4">
    <location>
        <begin position="156"/>
        <end position="191"/>
    </location>
</feature>
<feature type="region of interest" description="Disordered" evidence="3">
    <location>
        <begin position="80"/>
        <end position="159"/>
    </location>
</feature>
<dbReference type="InterPro" id="IPR010399">
    <property type="entry name" value="Tify_dom"/>
</dbReference>
<comment type="similarity">
    <text evidence="1 2">Belongs to the TIFY/JAZ family.</text>
</comment>
<evidence type="ECO:0000259" key="4">
    <source>
        <dbReference type="PROSITE" id="PS51320"/>
    </source>
</evidence>
<dbReference type="Pfam" id="PF06200">
    <property type="entry name" value="tify"/>
    <property type="match status" value="1"/>
</dbReference>
<dbReference type="OMA" id="RTTPWSI"/>